<feature type="region of interest" description="Disordered" evidence="1">
    <location>
        <begin position="561"/>
        <end position="589"/>
    </location>
</feature>
<feature type="transmembrane region" description="Helical" evidence="2">
    <location>
        <begin position="299"/>
        <end position="319"/>
    </location>
</feature>
<name>A0A7D9ISQ1_PARCT</name>
<feature type="transmembrane region" description="Helical" evidence="2">
    <location>
        <begin position="255"/>
        <end position="278"/>
    </location>
</feature>
<evidence type="ECO:0000313" key="3">
    <source>
        <dbReference type="EMBL" id="CAB4014001.1"/>
    </source>
</evidence>
<dbReference type="InterPro" id="IPR005240">
    <property type="entry name" value="DUF389"/>
</dbReference>
<comment type="caution">
    <text evidence="3">The sequence shown here is derived from an EMBL/GenBank/DDBJ whole genome shotgun (WGS) entry which is preliminary data.</text>
</comment>
<keyword evidence="2" id="KW-0472">Membrane</keyword>
<dbReference type="PANTHER" id="PTHR20992:SF9">
    <property type="entry name" value="AT15442P-RELATED"/>
    <property type="match status" value="1"/>
</dbReference>
<evidence type="ECO:0000313" key="4">
    <source>
        <dbReference type="Proteomes" id="UP001152795"/>
    </source>
</evidence>
<keyword evidence="2" id="KW-1133">Transmembrane helix</keyword>
<feature type="region of interest" description="Disordered" evidence="1">
    <location>
        <begin position="17"/>
        <end position="47"/>
    </location>
</feature>
<dbReference type="EMBL" id="CACRXK020008108">
    <property type="protein sequence ID" value="CAB4014001.1"/>
    <property type="molecule type" value="Genomic_DNA"/>
</dbReference>
<evidence type="ECO:0000256" key="1">
    <source>
        <dbReference type="SAM" id="MobiDB-lite"/>
    </source>
</evidence>
<dbReference type="Proteomes" id="UP001152795">
    <property type="component" value="Unassembled WGS sequence"/>
</dbReference>
<keyword evidence="2" id="KW-0812">Transmembrane</keyword>
<gene>
    <name evidence="3" type="ORF">PACLA_8A043228</name>
</gene>
<protein>
    <submittedName>
        <fullName evidence="3">Uncharacterized protein</fullName>
    </submittedName>
</protein>
<accession>A0A7D9ISQ1</accession>
<proteinExistence type="predicted"/>
<reference evidence="3" key="1">
    <citation type="submission" date="2020-04" db="EMBL/GenBank/DDBJ databases">
        <authorList>
            <person name="Alioto T."/>
            <person name="Alioto T."/>
            <person name="Gomez Garrido J."/>
        </authorList>
    </citation>
    <scope>NUCLEOTIDE SEQUENCE</scope>
    <source>
        <strain evidence="3">A484AB</strain>
    </source>
</reference>
<organism evidence="3 4">
    <name type="scientific">Paramuricea clavata</name>
    <name type="common">Red gorgonian</name>
    <name type="synonym">Violescent sea-whip</name>
    <dbReference type="NCBI Taxonomy" id="317549"/>
    <lineage>
        <taxon>Eukaryota</taxon>
        <taxon>Metazoa</taxon>
        <taxon>Cnidaria</taxon>
        <taxon>Anthozoa</taxon>
        <taxon>Octocorallia</taxon>
        <taxon>Malacalcyonacea</taxon>
        <taxon>Plexauridae</taxon>
        <taxon>Paramuricea</taxon>
    </lineage>
</organism>
<dbReference type="Pfam" id="PF04087">
    <property type="entry name" value="DUF389"/>
    <property type="match status" value="1"/>
</dbReference>
<feature type="transmembrane region" description="Helical" evidence="2">
    <location>
        <begin position="223"/>
        <end position="243"/>
    </location>
</feature>
<feature type="compositionally biased region" description="Basic and acidic residues" evidence="1">
    <location>
        <begin position="32"/>
        <end position="47"/>
    </location>
</feature>
<dbReference type="PANTHER" id="PTHR20992">
    <property type="entry name" value="AT15442P-RELATED"/>
    <property type="match status" value="1"/>
</dbReference>
<sequence length="589" mass="65865">MASVVFIIRVPYYEENSKSLKSEWDSESESSEGNKEEDIKRQTDDQNVKEVTFEISENKTDKAFHQNQAEVYGDTSEANQTVDDMEMFTGHLNLAEVLQNELRSLNVQGDSWTITNDKQFHQVVFLEKTGERVEKFLERLTHVGIGKRPKSSVSIIPTSVHIQPQENKKKRATKCESILTTESETEPLLSFEKESIKDQFKKSIKSRLTVEQVVESVRMQAHLSFDFVMFTVLASLIAAVGLAEDNACCGDGHRYINITTYGFLFGLICGPFGVNGASWDNTKRIWPTNEMTSRGMTRALWVGVCIALPSGAAVALSVLGGNTGSLVGVTISASLLAPAVNSLKCPPLKDNGYTPTYSCNMGMESAILAIISLVLTVENIICILITATLVLKIKEVAPKASSSNATQTFWTKDIKVAREAYETVNKSCQAYNFLKEWKKVQDRSKAGSRNSLQENEEFVNIIEEVERTEEFESVVRRAPRGAQNLHKFLRHVKRLVSKEEPEDSTADKEAMILKNTLRNLQTYYSLHPTDKAHQPYVSTIFSESEAKPKKGVRKFHVVETENPHHTSVVRVQPPTDDSNTYSVTTESGV</sequence>
<feature type="transmembrane region" description="Helical" evidence="2">
    <location>
        <begin position="366"/>
        <end position="391"/>
    </location>
</feature>
<keyword evidence="4" id="KW-1185">Reference proteome</keyword>
<feature type="compositionally biased region" description="Polar residues" evidence="1">
    <location>
        <begin position="575"/>
        <end position="589"/>
    </location>
</feature>
<dbReference type="AlphaFoldDB" id="A0A7D9ISQ1"/>
<evidence type="ECO:0000256" key="2">
    <source>
        <dbReference type="SAM" id="Phobius"/>
    </source>
</evidence>
<dbReference type="OrthoDB" id="543859at2759"/>